<reference evidence="1 2" key="1">
    <citation type="submission" date="2020-10" db="EMBL/GenBank/DDBJ databases">
        <title>Degradation of 1,4-Dioxane by Xanthobacter sp. YN2, via a Novel Group-2 Soluble Di-Iron Monooxygenase.</title>
        <authorList>
            <person name="Ma F."/>
            <person name="Wang Y."/>
            <person name="Yang J."/>
            <person name="Guo H."/>
            <person name="Su D."/>
            <person name="Yu L."/>
        </authorList>
    </citation>
    <scope>NUCLEOTIDE SEQUENCE [LARGE SCALE GENOMIC DNA]</scope>
    <source>
        <strain evidence="1 2">YN2</strain>
        <plasmid evidence="1 2">unnamed2</plasmid>
    </source>
</reference>
<gene>
    <name evidence="1" type="ORF">EZH22_30630</name>
</gene>
<evidence type="ECO:0000313" key="1">
    <source>
        <dbReference type="EMBL" id="QRG10085.1"/>
    </source>
</evidence>
<proteinExistence type="predicted"/>
<dbReference type="EMBL" id="CP063364">
    <property type="protein sequence ID" value="QRG10085.1"/>
    <property type="molecule type" value="Genomic_DNA"/>
</dbReference>
<dbReference type="Proteomes" id="UP000596427">
    <property type="component" value="Plasmid unnamed2"/>
</dbReference>
<accession>A0A974PVU5</accession>
<keyword evidence="1" id="KW-0614">Plasmid</keyword>
<name>A0A974PVU5_9HYPH</name>
<evidence type="ECO:0000313" key="2">
    <source>
        <dbReference type="Proteomes" id="UP000596427"/>
    </source>
</evidence>
<dbReference type="KEGG" id="xdi:EZH22_30630"/>
<sequence>MNTSDYIPASPGRWRSVLDGRFWCRDDVQDERRFFIQISQVDANTWLFHVSELPDGAAHILLNDGTGCSLEQAMMLAEAAVVLAASSNSALSRTSAALGGCSRVSMALACA</sequence>
<organism evidence="1 2">
    <name type="scientific">Xanthobacter dioxanivorans</name>
    <dbReference type="NCBI Taxonomy" id="2528964"/>
    <lineage>
        <taxon>Bacteria</taxon>
        <taxon>Pseudomonadati</taxon>
        <taxon>Pseudomonadota</taxon>
        <taxon>Alphaproteobacteria</taxon>
        <taxon>Hyphomicrobiales</taxon>
        <taxon>Xanthobacteraceae</taxon>
        <taxon>Xanthobacter</taxon>
    </lineage>
</organism>
<dbReference type="AlphaFoldDB" id="A0A974PVU5"/>
<dbReference type="RefSeq" id="WP_203196966.1">
    <property type="nucleotide sequence ID" value="NZ_CP063364.1"/>
</dbReference>
<protein>
    <submittedName>
        <fullName evidence="1">Uncharacterized protein</fullName>
    </submittedName>
</protein>
<keyword evidence="2" id="KW-1185">Reference proteome</keyword>
<geneLocation type="plasmid" evidence="1 2">
    <name>unnamed2</name>
</geneLocation>